<dbReference type="CDD" id="cd05233">
    <property type="entry name" value="SDR_c"/>
    <property type="match status" value="1"/>
</dbReference>
<dbReference type="eggNOG" id="COG1028">
    <property type="taxonomic scope" value="Bacteria"/>
</dbReference>
<comment type="similarity">
    <text evidence="1">Belongs to the short-chain dehydrogenases/reductases (SDR) family.</text>
</comment>
<reference evidence="3 4" key="1">
    <citation type="journal article" date="2014" name="BMC Genomics">
        <title>Genome based analysis of type-I polyketide synthase and nonribosomal peptide synthetase gene clusters in seven strains of five representative Nocardia species.</title>
        <authorList>
            <person name="Komaki H."/>
            <person name="Ichikawa N."/>
            <person name="Hosoyama A."/>
            <person name="Takahashi-Nakaguchi A."/>
            <person name="Matsuzawa T."/>
            <person name="Suzuki K."/>
            <person name="Fujita N."/>
            <person name="Gonoi T."/>
        </authorList>
    </citation>
    <scope>NUCLEOTIDE SEQUENCE [LARGE SCALE GENOMIC DNA]</scope>
    <source>
        <strain evidence="3 4">NBRC 15531</strain>
    </source>
</reference>
<dbReference type="PANTHER" id="PTHR43639:SF1">
    <property type="entry name" value="SHORT-CHAIN DEHYDROGENASE_REDUCTASE FAMILY PROTEIN"/>
    <property type="match status" value="1"/>
</dbReference>
<dbReference type="FunFam" id="3.40.50.720:FF:000084">
    <property type="entry name" value="Short-chain dehydrogenase reductase"/>
    <property type="match status" value="1"/>
</dbReference>
<dbReference type="PRINTS" id="PR00081">
    <property type="entry name" value="GDHRDH"/>
</dbReference>
<protein>
    <submittedName>
        <fullName evidence="3">Oxidoreductase</fullName>
    </submittedName>
</protein>
<dbReference type="InterPro" id="IPR020904">
    <property type="entry name" value="Sc_DH/Rdtase_CS"/>
</dbReference>
<evidence type="ECO:0000313" key="3">
    <source>
        <dbReference type="EMBL" id="GAD83960.1"/>
    </source>
</evidence>
<dbReference type="PRINTS" id="PR00080">
    <property type="entry name" value="SDRFAMILY"/>
</dbReference>
<evidence type="ECO:0000256" key="2">
    <source>
        <dbReference type="ARBA" id="ARBA00023002"/>
    </source>
</evidence>
<dbReference type="AlphaFoldDB" id="U5E9B1"/>
<keyword evidence="2" id="KW-0560">Oxidoreductase</keyword>
<dbReference type="STRING" id="1824.SAMN05444423_1011266"/>
<dbReference type="GeneID" id="91519694"/>
<dbReference type="PROSITE" id="PS00061">
    <property type="entry name" value="ADH_SHORT"/>
    <property type="match status" value="1"/>
</dbReference>
<dbReference type="OrthoDB" id="286404at2"/>
<dbReference type="GO" id="GO:0016491">
    <property type="term" value="F:oxidoreductase activity"/>
    <property type="evidence" value="ECO:0007669"/>
    <property type="project" value="UniProtKB-KW"/>
</dbReference>
<evidence type="ECO:0000313" key="4">
    <source>
        <dbReference type="Proteomes" id="UP000017048"/>
    </source>
</evidence>
<sequence>MTQRLRGKTALITGSTSNIGRSIALAFGAEGAHVVVSGRDRARGAEVVERIRGDGGTADYVRADLDGSSAASRALAAAAVEAAGGRLDILVNNAGIYPRATTLMVDDDTFDRMYGVNVKAPFFLTQALVPGMIAAGGGILVNLGSWVARLGVGSGALYSSTKGAMETLTRAWSAEFGPDGIRVNAISPGVILAPDGDPAIEEVAGVMMHGTPAGATGRPDAIAAAAVYLASDDAAFVHGTVLDVDGGRTGVAVVAGAGRRGHGRSA</sequence>
<dbReference type="Pfam" id="PF13561">
    <property type="entry name" value="adh_short_C2"/>
    <property type="match status" value="1"/>
</dbReference>
<dbReference type="SUPFAM" id="SSF51735">
    <property type="entry name" value="NAD(P)-binding Rossmann-fold domains"/>
    <property type="match status" value="1"/>
</dbReference>
<dbReference type="Gene3D" id="3.40.50.720">
    <property type="entry name" value="NAD(P)-binding Rossmann-like Domain"/>
    <property type="match status" value="1"/>
</dbReference>
<dbReference type="RefSeq" id="WP_019049211.1">
    <property type="nucleotide sequence ID" value="NZ_BAFO02000020.1"/>
</dbReference>
<dbReference type="Proteomes" id="UP000017048">
    <property type="component" value="Unassembled WGS sequence"/>
</dbReference>
<name>U5E9B1_NOCAS</name>
<comment type="caution">
    <text evidence="3">The sequence shown here is derived from an EMBL/GenBank/DDBJ whole genome shotgun (WGS) entry which is preliminary data.</text>
</comment>
<dbReference type="EMBL" id="BAFO02000020">
    <property type="protein sequence ID" value="GAD83960.1"/>
    <property type="molecule type" value="Genomic_DNA"/>
</dbReference>
<gene>
    <name evidence="3" type="ORF">NCAST_20_05300</name>
</gene>
<dbReference type="PANTHER" id="PTHR43639">
    <property type="entry name" value="OXIDOREDUCTASE, SHORT-CHAIN DEHYDROGENASE/REDUCTASE FAMILY (AFU_ORTHOLOGUE AFUA_5G02870)"/>
    <property type="match status" value="1"/>
</dbReference>
<keyword evidence="4" id="KW-1185">Reference proteome</keyword>
<dbReference type="InterPro" id="IPR036291">
    <property type="entry name" value="NAD(P)-bd_dom_sf"/>
</dbReference>
<evidence type="ECO:0000256" key="1">
    <source>
        <dbReference type="ARBA" id="ARBA00006484"/>
    </source>
</evidence>
<dbReference type="InterPro" id="IPR002347">
    <property type="entry name" value="SDR_fam"/>
</dbReference>
<accession>U5E9B1</accession>
<organism evidence="3 4">
    <name type="scientific">Nocardia asteroides NBRC 15531</name>
    <dbReference type="NCBI Taxonomy" id="1110697"/>
    <lineage>
        <taxon>Bacteria</taxon>
        <taxon>Bacillati</taxon>
        <taxon>Actinomycetota</taxon>
        <taxon>Actinomycetes</taxon>
        <taxon>Mycobacteriales</taxon>
        <taxon>Nocardiaceae</taxon>
        <taxon>Nocardia</taxon>
    </lineage>
</organism>
<proteinExistence type="inferred from homology"/>